<proteinExistence type="predicted"/>
<dbReference type="AlphaFoldDB" id="A0A0L0F1C4"/>
<protein>
    <submittedName>
        <fullName evidence="1">Uncharacterized protein</fullName>
    </submittedName>
</protein>
<keyword evidence="2" id="KW-1185">Reference proteome</keyword>
<evidence type="ECO:0000313" key="1">
    <source>
        <dbReference type="EMBL" id="KNC69938.1"/>
    </source>
</evidence>
<gene>
    <name evidence="1" type="ORF">SARC_17541</name>
</gene>
<evidence type="ECO:0000313" key="2">
    <source>
        <dbReference type="Proteomes" id="UP000054560"/>
    </source>
</evidence>
<sequence>MPLYRGSNSVSDAFSQANIRKQGVQDGGDLGDILSGLDHLVSAGLVDKNVK</sequence>
<dbReference type="Proteomes" id="UP000054560">
    <property type="component" value="Unassembled WGS sequence"/>
</dbReference>
<name>A0A0L0F1C4_9EUKA</name>
<accession>A0A0L0F1C4</accession>
<reference evidence="1 2" key="1">
    <citation type="submission" date="2011-02" db="EMBL/GenBank/DDBJ databases">
        <title>The Genome Sequence of Sphaeroforma arctica JP610.</title>
        <authorList>
            <consortium name="The Broad Institute Genome Sequencing Platform"/>
            <person name="Russ C."/>
            <person name="Cuomo C."/>
            <person name="Young S.K."/>
            <person name="Zeng Q."/>
            <person name="Gargeya S."/>
            <person name="Alvarado L."/>
            <person name="Berlin A."/>
            <person name="Chapman S.B."/>
            <person name="Chen Z."/>
            <person name="Freedman E."/>
            <person name="Gellesch M."/>
            <person name="Goldberg J."/>
            <person name="Griggs A."/>
            <person name="Gujja S."/>
            <person name="Heilman E."/>
            <person name="Heiman D."/>
            <person name="Howarth C."/>
            <person name="Mehta T."/>
            <person name="Neiman D."/>
            <person name="Pearson M."/>
            <person name="Roberts A."/>
            <person name="Saif S."/>
            <person name="Shea T."/>
            <person name="Shenoy N."/>
            <person name="Sisk P."/>
            <person name="Stolte C."/>
            <person name="Sykes S."/>
            <person name="White J."/>
            <person name="Yandava C."/>
            <person name="Burger G."/>
            <person name="Gray M.W."/>
            <person name="Holland P.W.H."/>
            <person name="King N."/>
            <person name="Lang F.B.F."/>
            <person name="Roger A.J."/>
            <person name="Ruiz-Trillo I."/>
            <person name="Haas B."/>
            <person name="Nusbaum C."/>
            <person name="Birren B."/>
        </authorList>
    </citation>
    <scope>NUCLEOTIDE SEQUENCE [LARGE SCALE GENOMIC DNA]</scope>
    <source>
        <strain evidence="1 2">JP610</strain>
    </source>
</reference>
<organism evidence="1 2">
    <name type="scientific">Sphaeroforma arctica JP610</name>
    <dbReference type="NCBI Taxonomy" id="667725"/>
    <lineage>
        <taxon>Eukaryota</taxon>
        <taxon>Ichthyosporea</taxon>
        <taxon>Ichthyophonida</taxon>
        <taxon>Sphaeroforma</taxon>
    </lineage>
</organism>
<dbReference type="EMBL" id="KQ252723">
    <property type="protein sequence ID" value="KNC69938.1"/>
    <property type="molecule type" value="Genomic_DNA"/>
</dbReference>
<feature type="non-terminal residue" evidence="1">
    <location>
        <position position="51"/>
    </location>
</feature>
<dbReference type="RefSeq" id="XP_014143840.1">
    <property type="nucleotide sequence ID" value="XM_014288365.1"/>
</dbReference>
<dbReference type="GeneID" id="25918045"/>